<reference evidence="8 9" key="1">
    <citation type="journal article" date="2020" name="ISME J.">
        <title>Uncovering the hidden diversity of litter-decomposition mechanisms in mushroom-forming fungi.</title>
        <authorList>
            <person name="Floudas D."/>
            <person name="Bentzer J."/>
            <person name="Ahren D."/>
            <person name="Johansson T."/>
            <person name="Persson P."/>
            <person name="Tunlid A."/>
        </authorList>
    </citation>
    <scope>NUCLEOTIDE SEQUENCE [LARGE SCALE GENOMIC DNA]</scope>
    <source>
        <strain evidence="8 9">CBS 291.85</strain>
    </source>
</reference>
<keyword evidence="5" id="KW-0539">Nucleus</keyword>
<keyword evidence="4" id="KW-0862">Zinc</keyword>
<evidence type="ECO:0000256" key="6">
    <source>
        <dbReference type="SAM" id="MobiDB-lite"/>
    </source>
</evidence>
<dbReference type="SUPFAM" id="SSF140996">
    <property type="entry name" value="Hermes dimerisation domain"/>
    <property type="match status" value="1"/>
</dbReference>
<keyword evidence="9" id="KW-1185">Reference proteome</keyword>
<dbReference type="GO" id="GO:0008270">
    <property type="term" value="F:zinc ion binding"/>
    <property type="evidence" value="ECO:0007669"/>
    <property type="project" value="UniProtKB-KW"/>
</dbReference>
<comment type="subcellular location">
    <subcellularLocation>
        <location evidence="1">Nucleus</location>
    </subcellularLocation>
</comment>
<dbReference type="InterPro" id="IPR012337">
    <property type="entry name" value="RNaseH-like_sf"/>
</dbReference>
<dbReference type="InterPro" id="IPR052035">
    <property type="entry name" value="ZnF_BED_domain_contain"/>
</dbReference>
<keyword evidence="2" id="KW-0479">Metal-binding</keyword>
<feature type="compositionally biased region" description="Basic and acidic residues" evidence="6">
    <location>
        <begin position="746"/>
        <end position="757"/>
    </location>
</feature>
<sequence length="833" mass="93696">MAPHPEPPVPQHLQTTDKKRKTNPTVKATGNDPIDSTLPSKKPRTATINTPNTSSSTAPKKAKSTPKTAIKAATNKIKQALWKSKARTTVSEDEESNDSGSDNEPQPEAAPAKNSKAANVITIEDDSDNDDDADTDNDKTSTTEDEHMQEESNEAELHDKTERLMKGWNSEVYAFFEPVPTIEYINGRKCQDTTDAKGTKTLHNHINKCKAWGPAALTGVQGLKVGDARKAAAGYLRDGTISAVFKRGKKGIVTYSHHQHTSWETRAEIVRWVAESGRQFAIVKDRGFQCLMKTGRPGYYLPHPMTVARDVKMVFAKTCRRIASMLQVCIPELLVWIVNLKEKKEYEGDINFATDTWSSPNHRAYIAVTVHLEHDGEPLSFLLDFVEVATSHSGEKLAEVFAGILMEFGIEDKIFSITADNASSNDTMISALETLLPDFPGEPNRTRCFNHIINLVGKSLTKLFDVTSSKKVEDMDDVEKALMDLATGVDMEDLQARLREVEEGGEQEKDSQELIVDMMEGLSEEEKEELRKQIIPVQQVLVKFQKTSFKIINSTTILLPQWRSILEERKQPQTVIPRDVSTCWNSTCDLLGYCIDKEHKKAYRAITGNEEDNGLQQYALSKKEWAIAEQLYEVLDVLRDATLLFSSCNTPNLATVLPVLDDIDRRFTEMGLSSKFDPAIHAAVSLAKKTLNKYYGKFDYSEVYRVAMILHPRHKLNYFNTADWPDSWVATAKEMVQEVYDRDYKHTSGEEPMDVDKPASPVASKKHNRFDDLPALKPPKAGELGDELDRYLSADVEAMDDVLGWWYGGKKDFPTLYRMGLDYLTIPRESKKN</sequence>
<dbReference type="PANTHER" id="PTHR46481">
    <property type="entry name" value="ZINC FINGER BED DOMAIN-CONTAINING PROTEIN 4"/>
    <property type="match status" value="1"/>
</dbReference>
<feature type="compositionally biased region" description="Pro residues" evidence="6">
    <location>
        <begin position="1"/>
        <end position="10"/>
    </location>
</feature>
<evidence type="ECO:0000313" key="8">
    <source>
        <dbReference type="EMBL" id="KAF5345748.1"/>
    </source>
</evidence>
<accession>A0A8H5FR86</accession>
<evidence type="ECO:0000313" key="9">
    <source>
        <dbReference type="Proteomes" id="UP000559256"/>
    </source>
</evidence>
<dbReference type="GO" id="GO:0046983">
    <property type="term" value="F:protein dimerization activity"/>
    <property type="evidence" value="ECO:0007669"/>
    <property type="project" value="InterPro"/>
</dbReference>
<evidence type="ECO:0000256" key="4">
    <source>
        <dbReference type="ARBA" id="ARBA00022833"/>
    </source>
</evidence>
<dbReference type="InterPro" id="IPR008906">
    <property type="entry name" value="HATC_C_dom"/>
</dbReference>
<evidence type="ECO:0000259" key="7">
    <source>
        <dbReference type="Pfam" id="PF05699"/>
    </source>
</evidence>
<name>A0A8H5FR86_9AGAR</name>
<evidence type="ECO:0000256" key="5">
    <source>
        <dbReference type="ARBA" id="ARBA00023242"/>
    </source>
</evidence>
<dbReference type="SUPFAM" id="SSF53098">
    <property type="entry name" value="Ribonuclease H-like"/>
    <property type="match status" value="1"/>
</dbReference>
<keyword evidence="3" id="KW-0863">Zinc-finger</keyword>
<feature type="domain" description="HAT C-terminal dimerisation" evidence="7">
    <location>
        <begin position="787"/>
        <end position="827"/>
    </location>
</feature>
<feature type="compositionally biased region" description="Basic and acidic residues" evidence="6">
    <location>
        <begin position="136"/>
        <end position="160"/>
    </location>
</feature>
<feature type="compositionally biased region" description="Acidic residues" evidence="6">
    <location>
        <begin position="123"/>
        <end position="135"/>
    </location>
</feature>
<feature type="region of interest" description="Disordered" evidence="6">
    <location>
        <begin position="1"/>
        <end position="160"/>
    </location>
</feature>
<dbReference type="OrthoDB" id="2677917at2759"/>
<dbReference type="EMBL" id="JAACJM010000108">
    <property type="protein sequence ID" value="KAF5345748.1"/>
    <property type="molecule type" value="Genomic_DNA"/>
</dbReference>
<feature type="compositionally biased region" description="Low complexity" evidence="6">
    <location>
        <begin position="53"/>
        <end position="80"/>
    </location>
</feature>
<dbReference type="Proteomes" id="UP000559256">
    <property type="component" value="Unassembled WGS sequence"/>
</dbReference>
<protein>
    <recommendedName>
        <fullName evidence="7">HAT C-terminal dimerisation domain-containing protein</fullName>
    </recommendedName>
</protein>
<proteinExistence type="predicted"/>
<evidence type="ECO:0000256" key="2">
    <source>
        <dbReference type="ARBA" id="ARBA00022723"/>
    </source>
</evidence>
<gene>
    <name evidence="8" type="ORF">D9758_011876</name>
</gene>
<dbReference type="PANTHER" id="PTHR46481:SF10">
    <property type="entry name" value="ZINC FINGER BED DOMAIN-CONTAINING PROTEIN 39"/>
    <property type="match status" value="1"/>
</dbReference>
<organism evidence="8 9">
    <name type="scientific">Tetrapyrgos nigripes</name>
    <dbReference type="NCBI Taxonomy" id="182062"/>
    <lineage>
        <taxon>Eukaryota</taxon>
        <taxon>Fungi</taxon>
        <taxon>Dikarya</taxon>
        <taxon>Basidiomycota</taxon>
        <taxon>Agaricomycotina</taxon>
        <taxon>Agaricomycetes</taxon>
        <taxon>Agaricomycetidae</taxon>
        <taxon>Agaricales</taxon>
        <taxon>Marasmiineae</taxon>
        <taxon>Marasmiaceae</taxon>
        <taxon>Tetrapyrgos</taxon>
    </lineage>
</organism>
<comment type="caution">
    <text evidence="8">The sequence shown here is derived from an EMBL/GenBank/DDBJ whole genome shotgun (WGS) entry which is preliminary data.</text>
</comment>
<dbReference type="AlphaFoldDB" id="A0A8H5FR86"/>
<evidence type="ECO:0000256" key="3">
    <source>
        <dbReference type="ARBA" id="ARBA00022771"/>
    </source>
</evidence>
<evidence type="ECO:0000256" key="1">
    <source>
        <dbReference type="ARBA" id="ARBA00004123"/>
    </source>
</evidence>
<feature type="region of interest" description="Disordered" evidence="6">
    <location>
        <begin position="746"/>
        <end position="781"/>
    </location>
</feature>
<dbReference type="GO" id="GO:0005634">
    <property type="term" value="C:nucleus"/>
    <property type="evidence" value="ECO:0007669"/>
    <property type="project" value="UniProtKB-SubCell"/>
</dbReference>
<dbReference type="Pfam" id="PF05699">
    <property type="entry name" value="Dimer_Tnp_hAT"/>
    <property type="match status" value="1"/>
</dbReference>